<evidence type="ECO:0000256" key="2">
    <source>
        <dbReference type="ARBA" id="ARBA00022801"/>
    </source>
</evidence>
<dbReference type="PANTHER" id="PTHR11280">
    <property type="entry name" value="GLUCOSAMINE-6-PHOSPHATE ISOMERASE"/>
    <property type="match status" value="1"/>
</dbReference>
<evidence type="ECO:0000259" key="5">
    <source>
        <dbReference type="Pfam" id="PF01182"/>
    </source>
</evidence>
<dbReference type="AlphaFoldDB" id="A0A2V3WA18"/>
<evidence type="ECO:0000313" key="6">
    <source>
        <dbReference type="EMBL" id="PXW90386.1"/>
    </source>
</evidence>
<dbReference type="GO" id="GO:0042802">
    <property type="term" value="F:identical protein binding"/>
    <property type="evidence" value="ECO:0007669"/>
    <property type="project" value="TreeGrafter"/>
</dbReference>
<gene>
    <name evidence="4" type="primary">nagB</name>
    <name evidence="6" type="ORF">DFR56_101298</name>
</gene>
<dbReference type="EC" id="3.5.99.6" evidence="4"/>
<dbReference type="NCBIfam" id="TIGR00502">
    <property type="entry name" value="nagB"/>
    <property type="match status" value="1"/>
</dbReference>
<sequence length="237" mass="26317">MNIIKVNNNIELSEKAAQFVLNTISSKERPILGLATGSTPEKLYELLIDKNRAGEVSFSKVTTFNLDEYAGLSGEDPQSYRYFMNKHLFDHIDIKKEKTFIPNGLALDIEEECKSYEQLIEQSGSIDLQLLGLGLNGHIGFNEPGTPFDKRTHVVALDAVTREANARFFSHLDEVPTQALTMGIGTIMEAKQILLLVIGEKKADILKQVVHGDVSENVPASILQRHPNVTIITDIDV</sequence>
<reference evidence="6 7" key="1">
    <citation type="submission" date="2018-05" db="EMBL/GenBank/DDBJ databases">
        <title>Genomic Encyclopedia of Type Strains, Phase IV (KMG-IV): sequencing the most valuable type-strain genomes for metagenomic binning, comparative biology and taxonomic classification.</title>
        <authorList>
            <person name="Goeker M."/>
        </authorList>
    </citation>
    <scope>NUCLEOTIDE SEQUENCE [LARGE SCALE GENOMIC DNA]</scope>
    <source>
        <strain evidence="6 7">DSM 28556</strain>
    </source>
</reference>
<dbReference type="InterPro" id="IPR004547">
    <property type="entry name" value="Glucosamine6P_isomerase"/>
</dbReference>
<dbReference type="GO" id="GO:0005975">
    <property type="term" value="P:carbohydrate metabolic process"/>
    <property type="evidence" value="ECO:0007669"/>
    <property type="project" value="InterPro"/>
</dbReference>
<comment type="catalytic activity">
    <reaction evidence="1 4">
        <text>alpha-D-glucosamine 6-phosphate + H2O = beta-D-fructose 6-phosphate + NH4(+)</text>
        <dbReference type="Rhea" id="RHEA:12172"/>
        <dbReference type="ChEBI" id="CHEBI:15377"/>
        <dbReference type="ChEBI" id="CHEBI:28938"/>
        <dbReference type="ChEBI" id="CHEBI:57634"/>
        <dbReference type="ChEBI" id="CHEBI:75989"/>
        <dbReference type="EC" id="3.5.99.6"/>
    </reaction>
</comment>
<dbReference type="OrthoDB" id="9791139at2"/>
<comment type="function">
    <text evidence="4">Catalyzes the reversible isomerization-deamination of glucosamine 6-phosphate (GlcN6P) to form fructose 6-phosphate (Fru6P) and ammonium ion.</text>
</comment>
<organism evidence="6 7">
    <name type="scientific">Pseudogracilibacillus auburnensis</name>
    <dbReference type="NCBI Taxonomy" id="1494959"/>
    <lineage>
        <taxon>Bacteria</taxon>
        <taxon>Bacillati</taxon>
        <taxon>Bacillota</taxon>
        <taxon>Bacilli</taxon>
        <taxon>Bacillales</taxon>
        <taxon>Bacillaceae</taxon>
        <taxon>Pseudogracilibacillus</taxon>
    </lineage>
</organism>
<dbReference type="FunFam" id="3.40.50.1360:FF:000003">
    <property type="entry name" value="Glucosamine-6-phosphate deaminase"/>
    <property type="match status" value="1"/>
</dbReference>
<dbReference type="GO" id="GO:0006046">
    <property type="term" value="P:N-acetylglucosamine catabolic process"/>
    <property type="evidence" value="ECO:0007669"/>
    <property type="project" value="UniProtKB-UniRule"/>
</dbReference>
<comment type="caution">
    <text evidence="6">The sequence shown here is derived from an EMBL/GenBank/DDBJ whole genome shotgun (WGS) entry which is preliminary data.</text>
</comment>
<proteinExistence type="inferred from homology"/>
<evidence type="ECO:0000256" key="3">
    <source>
        <dbReference type="ARBA" id="ARBA00023277"/>
    </source>
</evidence>
<feature type="active site" description="Proton acceptor; for ring-opening step" evidence="4">
    <location>
        <position position="138"/>
    </location>
</feature>
<feature type="active site" description="Proton acceptor; for enolization step" evidence="4">
    <location>
        <position position="67"/>
    </location>
</feature>
<keyword evidence="2 4" id="KW-0378">Hydrolase</keyword>
<dbReference type="EMBL" id="QJJQ01000001">
    <property type="protein sequence ID" value="PXW90386.1"/>
    <property type="molecule type" value="Genomic_DNA"/>
</dbReference>
<protein>
    <recommendedName>
        <fullName evidence="4">Glucosamine-6-phosphate deaminase</fullName>
        <ecNumber evidence="4">3.5.99.6</ecNumber>
    </recommendedName>
    <alternativeName>
        <fullName evidence="4">GlcN6P deaminase</fullName>
        <shortName evidence="4">GNPDA</shortName>
    </alternativeName>
    <alternativeName>
        <fullName evidence="4">Glucosamine-6-phosphate isomerase</fullName>
    </alternativeName>
</protein>
<feature type="active site" description="For ring-opening step" evidence="4">
    <location>
        <position position="136"/>
    </location>
</feature>
<evidence type="ECO:0000256" key="4">
    <source>
        <dbReference type="HAMAP-Rule" id="MF_01241"/>
    </source>
</evidence>
<evidence type="ECO:0000313" key="7">
    <source>
        <dbReference type="Proteomes" id="UP000247978"/>
    </source>
</evidence>
<feature type="active site" description="For ring-opening step" evidence="4">
    <location>
        <position position="143"/>
    </location>
</feature>
<dbReference type="Pfam" id="PF01182">
    <property type="entry name" value="Glucosamine_iso"/>
    <property type="match status" value="1"/>
</dbReference>
<dbReference type="GO" id="GO:0005737">
    <property type="term" value="C:cytoplasm"/>
    <property type="evidence" value="ECO:0007669"/>
    <property type="project" value="TreeGrafter"/>
</dbReference>
<keyword evidence="3 4" id="KW-0119">Carbohydrate metabolism</keyword>
<dbReference type="GO" id="GO:0006043">
    <property type="term" value="P:glucosamine catabolic process"/>
    <property type="evidence" value="ECO:0007669"/>
    <property type="project" value="TreeGrafter"/>
</dbReference>
<evidence type="ECO:0000256" key="1">
    <source>
        <dbReference type="ARBA" id="ARBA00000644"/>
    </source>
</evidence>
<dbReference type="UniPathway" id="UPA00629">
    <property type="reaction ID" value="UER00684"/>
</dbReference>
<dbReference type="PANTHER" id="PTHR11280:SF5">
    <property type="entry name" value="GLUCOSAMINE-6-PHOSPHATE ISOMERASE"/>
    <property type="match status" value="1"/>
</dbReference>
<feature type="domain" description="Glucosamine/galactosamine-6-phosphate isomerase" evidence="5">
    <location>
        <begin position="12"/>
        <end position="226"/>
    </location>
</feature>
<dbReference type="PROSITE" id="PS01161">
    <property type="entry name" value="GLC_GALNAC_ISOMERASE"/>
    <property type="match status" value="1"/>
</dbReference>
<comment type="pathway">
    <text evidence="4">Amino-sugar metabolism; N-acetylneuraminate degradation; D-fructose 6-phosphate from N-acetylneuraminate: step 5/5.</text>
</comment>
<dbReference type="InterPro" id="IPR006148">
    <property type="entry name" value="Glc/Gal-6P_isomerase"/>
</dbReference>
<dbReference type="InterPro" id="IPR018321">
    <property type="entry name" value="Glucosamine6P_isomerase_CS"/>
</dbReference>
<dbReference type="SUPFAM" id="SSF100950">
    <property type="entry name" value="NagB/RpiA/CoA transferase-like"/>
    <property type="match status" value="1"/>
</dbReference>
<dbReference type="Gene3D" id="3.40.50.1360">
    <property type="match status" value="1"/>
</dbReference>
<comment type="similarity">
    <text evidence="4">Belongs to the glucosamine/galactosamine-6-phosphate isomerase family. NagB subfamily.</text>
</comment>
<dbReference type="HAMAP" id="MF_01241">
    <property type="entry name" value="GlcN6P_deamin"/>
    <property type="match status" value="1"/>
</dbReference>
<dbReference type="InterPro" id="IPR037171">
    <property type="entry name" value="NagB/RpiA_transferase-like"/>
</dbReference>
<keyword evidence="7" id="KW-1185">Reference proteome</keyword>
<dbReference type="GO" id="GO:0004342">
    <property type="term" value="F:glucosamine-6-phosphate deaminase activity"/>
    <property type="evidence" value="ECO:0007669"/>
    <property type="project" value="UniProtKB-UniRule"/>
</dbReference>
<dbReference type="RefSeq" id="WP_110393652.1">
    <property type="nucleotide sequence ID" value="NZ_JADIJL010000043.1"/>
</dbReference>
<dbReference type="CDD" id="cd01399">
    <property type="entry name" value="GlcN6P_deaminase"/>
    <property type="match status" value="1"/>
</dbReference>
<dbReference type="GO" id="GO:0019262">
    <property type="term" value="P:N-acetylneuraminate catabolic process"/>
    <property type="evidence" value="ECO:0007669"/>
    <property type="project" value="UniProtKB-UniRule"/>
</dbReference>
<accession>A0A2V3WA18</accession>
<dbReference type="Proteomes" id="UP000247978">
    <property type="component" value="Unassembled WGS sequence"/>
</dbReference>
<comment type="caution">
    <text evidence="4">Lacks conserved residue(s) required for the propagation of feature annotation.</text>
</comment>
<name>A0A2V3WA18_9BACI</name>